<dbReference type="Proteomes" id="UP000008064">
    <property type="component" value="Unassembled WGS sequence"/>
</dbReference>
<feature type="transmembrane region" description="Helical" evidence="7">
    <location>
        <begin position="68"/>
        <end position="87"/>
    </location>
</feature>
<comment type="subunit">
    <text evidence="7">Component of the cytochrome c oxidase (complex IV, CIV), a multisubunit enzyme composed of a catalytic core of 3 subunits and several supernumerary subunits. The complex exists as a monomer or a dimer and forms supercomplexes (SCs) in the inner mitochondrial membrane with ubiquinol-cytochrome c oxidoreductase (cytochrome b-c1 complex, complex III, CIII).</text>
</comment>
<dbReference type="KEGG" id="sla:SERLADRAFT_460814"/>
<sequence>MISWKGIGCDLFTVLFITIMSLLARAPLTLRQHAGRSRTVLSRSMHDYHHFPFQFPGEKKKAAFGLKVALFLTTGFSLPFAAALFQLKNPELFDKAYVFE</sequence>
<organism>
    <name type="scientific">Serpula lacrymans var. lacrymans (strain S7.9)</name>
    <name type="common">Dry rot fungus</name>
    <dbReference type="NCBI Taxonomy" id="578457"/>
    <lineage>
        <taxon>Eukaryota</taxon>
        <taxon>Fungi</taxon>
        <taxon>Dikarya</taxon>
        <taxon>Basidiomycota</taxon>
        <taxon>Agaricomycotina</taxon>
        <taxon>Agaricomycetes</taxon>
        <taxon>Agaricomycetidae</taxon>
        <taxon>Boletales</taxon>
        <taxon>Coniophorineae</taxon>
        <taxon>Serpulaceae</taxon>
        <taxon>Serpula</taxon>
    </lineage>
</organism>
<evidence type="ECO:0000313" key="8">
    <source>
        <dbReference type="EMBL" id="EGO27423.1"/>
    </source>
</evidence>
<comment type="caution">
    <text evidence="7">Lacks conserved residue(s) required for the propagation of feature annotation.</text>
</comment>
<dbReference type="UniPathway" id="UPA00705"/>
<feature type="transmembrane region" description="Helical" evidence="7">
    <location>
        <begin position="12"/>
        <end position="28"/>
    </location>
</feature>
<dbReference type="GO" id="GO:0005743">
    <property type="term" value="C:mitochondrial inner membrane"/>
    <property type="evidence" value="ECO:0007669"/>
    <property type="project" value="UniProtKB-SubCell"/>
</dbReference>
<dbReference type="AlphaFoldDB" id="F8NMM6"/>
<keyword evidence="6 7" id="KW-0472">Membrane</keyword>
<dbReference type="GO" id="GO:0045277">
    <property type="term" value="C:respiratory chain complex IV"/>
    <property type="evidence" value="ECO:0007669"/>
    <property type="project" value="UniProtKB-UniRule"/>
</dbReference>
<keyword evidence="7" id="KW-0809">Transit peptide</keyword>
<evidence type="ECO:0000256" key="4">
    <source>
        <dbReference type="ARBA" id="ARBA00022792"/>
    </source>
</evidence>
<evidence type="ECO:0000256" key="1">
    <source>
        <dbReference type="ARBA" id="ARBA00004434"/>
    </source>
</evidence>
<keyword evidence="7" id="KW-0812">Transmembrane</keyword>
<keyword evidence="5 7" id="KW-0496">Mitochondrion</keyword>
<evidence type="ECO:0000256" key="6">
    <source>
        <dbReference type="ARBA" id="ARBA00023136"/>
    </source>
</evidence>
<dbReference type="GO" id="GO:0006123">
    <property type="term" value="P:mitochondrial electron transport, cytochrome c to oxygen"/>
    <property type="evidence" value="ECO:0007669"/>
    <property type="project" value="UniProtKB-UniRule"/>
</dbReference>
<evidence type="ECO:0000256" key="3">
    <source>
        <dbReference type="ARBA" id="ARBA00010514"/>
    </source>
</evidence>
<gene>
    <name evidence="8" type="ORF">SERLADRAFT_460814</name>
</gene>
<evidence type="ECO:0000256" key="2">
    <source>
        <dbReference type="ARBA" id="ARBA00004673"/>
    </source>
</evidence>
<comment type="similarity">
    <text evidence="3 7">Belongs to the cytochrome c oxidase VIIc family.</text>
</comment>
<evidence type="ECO:0000256" key="7">
    <source>
        <dbReference type="RuleBase" id="RU368123"/>
    </source>
</evidence>
<keyword evidence="7" id="KW-1133">Transmembrane helix</keyword>
<evidence type="ECO:0000256" key="5">
    <source>
        <dbReference type="ARBA" id="ARBA00023128"/>
    </source>
</evidence>
<reference evidence="8" key="1">
    <citation type="submission" date="2011-04" db="EMBL/GenBank/DDBJ databases">
        <title>Evolution of plant cell wall degrading machinery underlies the functional diversity of forest fungi.</title>
        <authorList>
            <consortium name="US DOE Joint Genome Institute (JGI-PGF)"/>
            <person name="Eastwood D.C."/>
            <person name="Floudas D."/>
            <person name="Binder M."/>
            <person name="Majcherczyk A."/>
            <person name="Schneider P."/>
            <person name="Aerts A."/>
            <person name="Asiegbu F.O."/>
            <person name="Baker S.E."/>
            <person name="Barry K."/>
            <person name="Bendiksby M."/>
            <person name="Blumentritt M."/>
            <person name="Coutinho P.M."/>
            <person name="Cullen D."/>
            <person name="Cullen D."/>
            <person name="Gathman A."/>
            <person name="Goodell B."/>
            <person name="Henrissat B."/>
            <person name="Ihrmark K."/>
            <person name="Kauserud H."/>
            <person name="Kohler A."/>
            <person name="LaButti K."/>
            <person name="Lapidus A."/>
            <person name="Lavin J.L."/>
            <person name="Lee Y.-H."/>
            <person name="Lindquist E."/>
            <person name="Lilly W."/>
            <person name="Lucas S."/>
            <person name="Morin E."/>
            <person name="Murat C."/>
            <person name="Oguiza J.A."/>
            <person name="Park J."/>
            <person name="Pisabarro A.G."/>
            <person name="Riley R."/>
            <person name="Rosling A."/>
            <person name="Salamov A."/>
            <person name="Schmidt O."/>
            <person name="Schmutz J."/>
            <person name="Skrede I."/>
            <person name="Stenlid J."/>
            <person name="Wiebenga A."/>
            <person name="Xie X."/>
            <person name="Kues U."/>
            <person name="Hibbett D.S."/>
            <person name="Hoffmeister D."/>
            <person name="Hogberg N."/>
            <person name="Martin F."/>
            <person name="Grigoriev I.V."/>
            <person name="Watkinson S.C."/>
        </authorList>
    </citation>
    <scope>NUCLEOTIDE SEQUENCE</scope>
    <source>
        <strain evidence="8">S7.9</strain>
    </source>
</reference>
<dbReference type="RefSeq" id="XP_007315514.1">
    <property type="nucleotide sequence ID" value="XM_007315452.1"/>
</dbReference>
<dbReference type="InterPro" id="IPR036636">
    <property type="entry name" value="COX7C/Cox8_sf"/>
</dbReference>
<dbReference type="InterPro" id="IPR004202">
    <property type="entry name" value="COX7C/Cox8"/>
</dbReference>
<dbReference type="Pfam" id="PF02935">
    <property type="entry name" value="COX7C"/>
    <property type="match status" value="1"/>
</dbReference>
<dbReference type="OrthoDB" id="9974841at2759"/>
<accession>F8NMM6</accession>
<dbReference type="EMBL" id="GL945431">
    <property type="protein sequence ID" value="EGO27423.1"/>
    <property type="molecule type" value="Genomic_DNA"/>
</dbReference>
<keyword evidence="4 7" id="KW-0999">Mitochondrion inner membrane</keyword>
<comment type="pathway">
    <text evidence="2 7">Energy metabolism; oxidative phosphorylation.</text>
</comment>
<name>F8NMM6_SERL9</name>
<dbReference type="GeneID" id="18818132"/>
<protein>
    <recommendedName>
        <fullName evidence="7">Cytochrome c oxidase subunit 8, mitochondrial</fullName>
    </recommendedName>
    <alternativeName>
        <fullName evidence="7">Cytochrome c oxidase polypeptide VIII</fullName>
    </alternativeName>
</protein>
<proteinExistence type="inferred from homology"/>
<dbReference type="Gene3D" id="4.10.49.10">
    <property type="entry name" value="Cytochrome c oxidase subunit VIIc"/>
    <property type="match status" value="1"/>
</dbReference>
<dbReference type="HOGENOM" id="CLU_169812_1_1_1"/>
<comment type="subcellular location">
    <subcellularLocation>
        <location evidence="1 7">Mitochondrion inner membrane</location>
        <topology evidence="1 7">Single-pass membrane protein</topology>
    </subcellularLocation>
</comment>
<comment type="function">
    <text evidence="7">Component of the cytochrome c oxidase, the last enzyme in the mitochondrial electron transport chain which drives oxidative phosphorylation. The respiratory chain contains 3 multisubunit complexes succinate dehydrogenase (complex II, CII), ubiquinol-cytochrome c oxidoreductase (cytochrome b-c1 complex, complex III, CIII) and cytochrome c oxidase (complex IV, CIV), that cooperate to transfer electrons derived from NADH and succinate to molecular oxygen, creating an electrochemical gradient over the inner membrane that drives transmembrane transport and the ATP synthase. Cytochrome c oxidase is the component of the respiratory chain that catalyzes the reduction of oxygen to water. Electrons originating from reduced cytochrome c in the intermembrane space (IMS) are transferred via the dinuclear copper A center (CU(A)) of subunit 2 and heme A of subunit 1 to the active site in subunit 1, a binuclear center (BNC) formed by heme A3 and copper B (CU(B)). The BNC reduces molecular oxygen to 2 water molecules using 4 electrons from cytochrome c in the IMS and 4 protons from the mitochondrial matrix.</text>
</comment>